<evidence type="ECO:0000313" key="4">
    <source>
        <dbReference type="WBParaSite" id="BTMF_0001528801-mRNA-1"/>
    </source>
</evidence>
<evidence type="ECO:0000256" key="1">
    <source>
        <dbReference type="SAM" id="Phobius"/>
    </source>
</evidence>
<organism evidence="4">
    <name type="scientific">Brugia timori</name>
    <dbReference type="NCBI Taxonomy" id="42155"/>
    <lineage>
        <taxon>Eukaryota</taxon>
        <taxon>Metazoa</taxon>
        <taxon>Ecdysozoa</taxon>
        <taxon>Nematoda</taxon>
        <taxon>Chromadorea</taxon>
        <taxon>Rhabditida</taxon>
        <taxon>Spirurina</taxon>
        <taxon>Spiruromorpha</taxon>
        <taxon>Filarioidea</taxon>
        <taxon>Onchocercidae</taxon>
        <taxon>Brugia</taxon>
    </lineage>
</organism>
<dbReference type="EMBL" id="UZAG01019948">
    <property type="protein sequence ID" value="VDO45335.1"/>
    <property type="molecule type" value="Genomic_DNA"/>
</dbReference>
<keyword evidence="1" id="KW-1133">Transmembrane helix</keyword>
<keyword evidence="3" id="KW-1185">Reference proteome</keyword>
<reference evidence="4" key="1">
    <citation type="submission" date="2017-02" db="UniProtKB">
        <authorList>
            <consortium name="WormBaseParasite"/>
        </authorList>
    </citation>
    <scope>IDENTIFICATION</scope>
</reference>
<evidence type="ECO:0000313" key="2">
    <source>
        <dbReference type="EMBL" id="VDO45335.1"/>
    </source>
</evidence>
<keyword evidence="1" id="KW-0472">Membrane</keyword>
<keyword evidence="1" id="KW-0812">Transmembrane</keyword>
<feature type="transmembrane region" description="Helical" evidence="1">
    <location>
        <begin position="124"/>
        <end position="144"/>
    </location>
</feature>
<dbReference type="Proteomes" id="UP000280834">
    <property type="component" value="Unassembled WGS sequence"/>
</dbReference>
<sequence>MDLYPKQLSQKSDEQFGHGYQSLSIGQVSYMHRLEISDDGVYQSSFGHHDRNRPLLQSVAIFISKQQKDQQQQSHIDSASIDQLEMSHRKDPTFQSFIDIYKISDNATEFASNFEQYFSSCLPAYIWIGLMFSLTLWGLMHVIVGKCHEIS</sequence>
<evidence type="ECO:0000313" key="3">
    <source>
        <dbReference type="Proteomes" id="UP000280834"/>
    </source>
</evidence>
<accession>A0A0R3R5J8</accession>
<protein>
    <submittedName>
        <fullName evidence="4">Transmembrane protein</fullName>
    </submittedName>
</protein>
<proteinExistence type="predicted"/>
<dbReference type="AlphaFoldDB" id="A0A0R3R5J8"/>
<gene>
    <name evidence="2" type="ORF">BTMF_LOCUS13285</name>
</gene>
<name>A0A0R3R5J8_9BILA</name>
<dbReference type="WBParaSite" id="BTMF_0001528801-mRNA-1">
    <property type="protein sequence ID" value="BTMF_0001528801-mRNA-1"/>
    <property type="gene ID" value="BTMF_0001528801"/>
</dbReference>
<reference evidence="2 3" key="2">
    <citation type="submission" date="2018-11" db="EMBL/GenBank/DDBJ databases">
        <authorList>
            <consortium name="Pathogen Informatics"/>
        </authorList>
    </citation>
    <scope>NUCLEOTIDE SEQUENCE [LARGE SCALE GENOMIC DNA]</scope>
</reference>